<keyword evidence="3" id="KW-1185">Reference proteome</keyword>
<dbReference type="EMBL" id="MAYT01000032">
    <property type="protein sequence ID" value="OCA80929.1"/>
    <property type="molecule type" value="Genomic_DNA"/>
</dbReference>
<evidence type="ECO:0000313" key="2">
    <source>
        <dbReference type="EMBL" id="OCA80929.1"/>
    </source>
</evidence>
<reference evidence="3" key="1">
    <citation type="submission" date="2016-05" db="EMBL/GenBank/DDBJ databases">
        <authorList>
            <person name="Liu B."/>
            <person name="Wang J."/>
            <person name="Zhu Y."/>
            <person name="Liu G."/>
            <person name="Chen Q."/>
            <person name="Chen Z."/>
            <person name="Lan J."/>
            <person name="Che J."/>
            <person name="Ge C."/>
            <person name="Shi H."/>
            <person name="Pan Z."/>
            <person name="Liu X."/>
        </authorList>
    </citation>
    <scope>NUCLEOTIDE SEQUENCE [LARGE SCALE GENOMIC DNA]</scope>
    <source>
        <strain evidence="3">FJAT-27215</strain>
    </source>
</reference>
<organism evidence="2 3">
    <name type="scientific">Pseudobacillus wudalianchiensis</name>
    <dbReference type="NCBI Taxonomy" id="1743143"/>
    <lineage>
        <taxon>Bacteria</taxon>
        <taxon>Bacillati</taxon>
        <taxon>Bacillota</taxon>
        <taxon>Bacilli</taxon>
        <taxon>Bacillales</taxon>
        <taxon>Bacillaceae</taxon>
        <taxon>Pseudobacillus</taxon>
    </lineage>
</organism>
<evidence type="ECO:0000313" key="3">
    <source>
        <dbReference type="Proteomes" id="UP000092578"/>
    </source>
</evidence>
<comment type="caution">
    <text evidence="2">The sequence shown here is derived from an EMBL/GenBank/DDBJ whole genome shotgun (WGS) entry which is preliminary data.</text>
</comment>
<sequence>MRLKKWTYSRRYNIKAIFDKFPHSNVIFRTINQFYFVYIVNWSEKDPVVTRADLEQMEQLLNEEMGTAFFYHQRKSQIRKTERMEEKPSEKSNDYR</sequence>
<dbReference type="Proteomes" id="UP000092578">
    <property type="component" value="Unassembled WGS sequence"/>
</dbReference>
<dbReference type="RefSeq" id="WP_065412372.1">
    <property type="nucleotide sequence ID" value="NZ_MAYT01000032.1"/>
</dbReference>
<protein>
    <submittedName>
        <fullName evidence="2">Uncharacterized protein</fullName>
    </submittedName>
</protein>
<evidence type="ECO:0000256" key="1">
    <source>
        <dbReference type="SAM" id="MobiDB-lite"/>
    </source>
</evidence>
<feature type="compositionally biased region" description="Basic and acidic residues" evidence="1">
    <location>
        <begin position="79"/>
        <end position="96"/>
    </location>
</feature>
<proteinExistence type="predicted"/>
<gene>
    <name evidence="2" type="ORF">A8F95_17655</name>
</gene>
<accession>A0A1B9AAR5</accession>
<name>A0A1B9AAR5_9BACI</name>
<feature type="region of interest" description="Disordered" evidence="1">
    <location>
        <begin position="75"/>
        <end position="96"/>
    </location>
</feature>
<dbReference type="AlphaFoldDB" id="A0A1B9AAR5"/>